<reference evidence="6 7" key="1">
    <citation type="journal article" date="2019" name="Int. J. Syst. Evol. Microbiol.">
        <title>The Global Catalogue of Microorganisms (GCM) 10K type strain sequencing project: providing services to taxonomists for standard genome sequencing and annotation.</title>
        <authorList>
            <consortium name="The Broad Institute Genomics Platform"/>
            <consortium name="The Broad Institute Genome Sequencing Center for Infectious Disease"/>
            <person name="Wu L."/>
            <person name="Ma J."/>
        </authorList>
    </citation>
    <scope>NUCLEOTIDE SEQUENCE [LARGE SCALE GENOMIC DNA]</scope>
    <source>
        <strain evidence="6 7">JCM 13581</strain>
    </source>
</reference>
<dbReference type="PANTHER" id="PTHR43132">
    <property type="entry name" value="ARSENICAL RESISTANCE OPERON REPRESSOR ARSR-RELATED"/>
    <property type="match status" value="1"/>
</dbReference>
<evidence type="ECO:0000259" key="5">
    <source>
        <dbReference type="SMART" id="SM00418"/>
    </source>
</evidence>
<dbReference type="InterPro" id="IPR001845">
    <property type="entry name" value="HTH_ArsR_DNA-bd_dom"/>
</dbReference>
<feature type="compositionally biased region" description="Low complexity" evidence="4">
    <location>
        <begin position="332"/>
        <end position="344"/>
    </location>
</feature>
<organism evidence="6 7">
    <name type="scientific">Streptomyces sodiiphilus</name>
    <dbReference type="NCBI Taxonomy" id="226217"/>
    <lineage>
        <taxon>Bacteria</taxon>
        <taxon>Bacillati</taxon>
        <taxon>Actinomycetota</taxon>
        <taxon>Actinomycetes</taxon>
        <taxon>Kitasatosporales</taxon>
        <taxon>Streptomycetaceae</taxon>
        <taxon>Streptomyces</taxon>
    </lineage>
</organism>
<dbReference type="PANTHER" id="PTHR43132:SF8">
    <property type="entry name" value="HTH-TYPE TRANSCRIPTIONAL REGULATOR KMTR"/>
    <property type="match status" value="1"/>
</dbReference>
<name>A0ABN2PSR2_9ACTN</name>
<dbReference type="InterPro" id="IPR051011">
    <property type="entry name" value="Metal_resp_trans_reg"/>
</dbReference>
<evidence type="ECO:0000313" key="7">
    <source>
        <dbReference type="Proteomes" id="UP001501303"/>
    </source>
</evidence>
<keyword evidence="3" id="KW-0804">Transcription</keyword>
<dbReference type="Proteomes" id="UP001501303">
    <property type="component" value="Unassembled WGS sequence"/>
</dbReference>
<dbReference type="Pfam" id="PF12840">
    <property type="entry name" value="HTH_20"/>
    <property type="match status" value="1"/>
</dbReference>
<dbReference type="SUPFAM" id="SSF46785">
    <property type="entry name" value="Winged helix' DNA-binding domain"/>
    <property type="match status" value="1"/>
</dbReference>
<evidence type="ECO:0000256" key="4">
    <source>
        <dbReference type="SAM" id="MobiDB-lite"/>
    </source>
</evidence>
<feature type="region of interest" description="Disordered" evidence="4">
    <location>
        <begin position="323"/>
        <end position="374"/>
    </location>
</feature>
<keyword evidence="1" id="KW-0805">Transcription regulation</keyword>
<dbReference type="InterPro" id="IPR036390">
    <property type="entry name" value="WH_DNA-bd_sf"/>
</dbReference>
<sequence length="374" mass="39602">MFVHGSRIAGYHRQHKATGVTVLRIRFTTTDIARTRLRPTLGPLVETACAAGLLAGYPAAPYARWNRLVSKRVSGLPASLLHGVGAGDQDALLRQVLRGACRPVPPEEQPGQAPWLNGFLAQVWRVAVAPYWEGMLAYLEADCESRGRCMMAGGTEQLLKTLHPGITWRSPVLEVPGGPDEEVTLAGRGVELVPSVFLHHRPAGLWPSPGDGRPVLLFATLPRRGGAPSPWPESVATEQDLGALIGHTRAAALRALRATCTTSQLAERLGISPAGASQHTAVLRQSGLITTRRIRNSVLHTVTPLGVALLEGQSARMTAGARADLRPWGPQRASAGRASSWAGHSEPDVAEVSPGTRIGTAASRTAAELGTADG</sequence>
<evidence type="ECO:0000256" key="1">
    <source>
        <dbReference type="ARBA" id="ARBA00023015"/>
    </source>
</evidence>
<evidence type="ECO:0000313" key="6">
    <source>
        <dbReference type="EMBL" id="GAA1930634.1"/>
    </source>
</evidence>
<dbReference type="InterPro" id="IPR011991">
    <property type="entry name" value="ArsR-like_HTH"/>
</dbReference>
<evidence type="ECO:0000256" key="3">
    <source>
        <dbReference type="ARBA" id="ARBA00023163"/>
    </source>
</evidence>
<feature type="domain" description="HTH arsR-type" evidence="5">
    <location>
        <begin position="240"/>
        <end position="311"/>
    </location>
</feature>
<dbReference type="CDD" id="cd00090">
    <property type="entry name" value="HTH_ARSR"/>
    <property type="match status" value="1"/>
</dbReference>
<keyword evidence="2" id="KW-0238">DNA-binding</keyword>
<dbReference type="InterPro" id="IPR036388">
    <property type="entry name" value="WH-like_DNA-bd_sf"/>
</dbReference>
<dbReference type="EMBL" id="BAAAMJ010000058">
    <property type="protein sequence ID" value="GAA1930634.1"/>
    <property type="molecule type" value="Genomic_DNA"/>
</dbReference>
<proteinExistence type="predicted"/>
<protein>
    <recommendedName>
        <fullName evidence="5">HTH arsR-type domain-containing protein</fullName>
    </recommendedName>
</protein>
<comment type="caution">
    <text evidence="6">The sequence shown here is derived from an EMBL/GenBank/DDBJ whole genome shotgun (WGS) entry which is preliminary data.</text>
</comment>
<dbReference type="Gene3D" id="1.10.10.10">
    <property type="entry name" value="Winged helix-like DNA-binding domain superfamily/Winged helix DNA-binding domain"/>
    <property type="match status" value="1"/>
</dbReference>
<gene>
    <name evidence="6" type="ORF">GCM10009716_42580</name>
</gene>
<keyword evidence="7" id="KW-1185">Reference proteome</keyword>
<evidence type="ECO:0000256" key="2">
    <source>
        <dbReference type="ARBA" id="ARBA00023125"/>
    </source>
</evidence>
<dbReference type="SMART" id="SM00418">
    <property type="entry name" value="HTH_ARSR"/>
    <property type="match status" value="1"/>
</dbReference>
<accession>A0ABN2PSR2</accession>